<dbReference type="InterPro" id="IPR021527">
    <property type="entry name" value="DUF2795"/>
</dbReference>
<keyword evidence="4" id="KW-1185">Reference proteome</keyword>
<dbReference type="InterPro" id="IPR051199">
    <property type="entry name" value="LPS_LOS_Heptosyltrfase"/>
</dbReference>
<reference evidence="3 4" key="1">
    <citation type="submission" date="2020-01" db="EMBL/GenBank/DDBJ databases">
        <title>Kibdelosporangium persica a novel Actinomycetes from a hot desert in Iran.</title>
        <authorList>
            <person name="Safaei N."/>
            <person name="Zaburannyi N."/>
            <person name="Mueller R."/>
            <person name="Wink J."/>
        </authorList>
    </citation>
    <scope>NUCLEOTIDE SEQUENCE [LARGE SCALE GENOMIC DNA]</scope>
    <source>
        <strain evidence="3 4">4NS15</strain>
    </source>
</reference>
<dbReference type="Gene3D" id="3.40.50.2000">
    <property type="entry name" value="Glycogen Phosphorylase B"/>
    <property type="match status" value="2"/>
</dbReference>
<dbReference type="SUPFAM" id="SSF53756">
    <property type="entry name" value="UDP-Glycosyltransferase/glycogen phosphorylase"/>
    <property type="match status" value="1"/>
</dbReference>
<dbReference type="PANTHER" id="PTHR30160:SF1">
    <property type="entry name" value="LIPOPOLYSACCHARIDE 1,2-N-ACETYLGLUCOSAMINETRANSFERASE-RELATED"/>
    <property type="match status" value="1"/>
</dbReference>
<evidence type="ECO:0000313" key="3">
    <source>
        <dbReference type="EMBL" id="NRN65539.1"/>
    </source>
</evidence>
<dbReference type="InterPro" id="IPR002201">
    <property type="entry name" value="Glyco_trans_9"/>
</dbReference>
<comment type="caution">
    <text evidence="3">The sequence shown here is derived from an EMBL/GenBank/DDBJ whole genome shotgun (WGS) entry which is preliminary data.</text>
</comment>
<proteinExistence type="predicted"/>
<name>A0ABX2F2H8_9PSEU</name>
<evidence type="ECO:0000256" key="2">
    <source>
        <dbReference type="ARBA" id="ARBA00022679"/>
    </source>
</evidence>
<sequence length="426" mass="44971">MLEIGPAGSRLPAISRIAVLRGGGLGDLLFSMPAIESLATAYPTAKITLLGTPLAAELLGSRPGPVDDVVVLPVARGVYEPTGGQEDPAEQERFFDRPFDLAVQLHGGGRWSNPFIQRLGAGHTVGSRTPDAAELDRWVPYQFYQNEVLRALEVVGLVGAKPAALEPRIASTAADLAEADAALDGLSGPILAVHPGAMDPRRRWPASRFVDVIAALADRASVVVVGTGEEAEVVDEAKARRVQVRSLVGALTLSGLVGVLRRSQVLLANDSGPRHLAQAVGTPTVSVFWMGNVLNAAPLSRSLHRVHISWTAQCPVCGAPCTWESVQPCEHEVSFVTDVQVARVLADVAELISVDDGRPGTSGPMNQPNAITIQKYLKGVDYPCDKSTLVEHAQSQGADGEALKALEQIPDRTYDGPNAVSKAIGA</sequence>
<protein>
    <submittedName>
        <fullName evidence="3">Lipopolysaccharide core heptosyltransferase RfaQ</fullName>
    </submittedName>
</protein>
<organism evidence="3 4">
    <name type="scientific">Kibdelosporangium persicum</name>
    <dbReference type="NCBI Taxonomy" id="2698649"/>
    <lineage>
        <taxon>Bacteria</taxon>
        <taxon>Bacillati</taxon>
        <taxon>Actinomycetota</taxon>
        <taxon>Actinomycetes</taxon>
        <taxon>Pseudonocardiales</taxon>
        <taxon>Pseudonocardiaceae</taxon>
        <taxon>Kibdelosporangium</taxon>
    </lineage>
</organism>
<keyword evidence="1" id="KW-0328">Glycosyltransferase</keyword>
<evidence type="ECO:0000313" key="4">
    <source>
        <dbReference type="Proteomes" id="UP000763557"/>
    </source>
</evidence>
<dbReference type="PANTHER" id="PTHR30160">
    <property type="entry name" value="TETRAACYLDISACCHARIDE 4'-KINASE-RELATED"/>
    <property type="match status" value="1"/>
</dbReference>
<dbReference type="Pfam" id="PF01075">
    <property type="entry name" value="Glyco_transf_9"/>
    <property type="match status" value="1"/>
</dbReference>
<dbReference type="Pfam" id="PF11387">
    <property type="entry name" value="DUF2795"/>
    <property type="match status" value="1"/>
</dbReference>
<gene>
    <name evidence="3" type="ORF">GC106_27500</name>
</gene>
<dbReference type="Proteomes" id="UP000763557">
    <property type="component" value="Unassembled WGS sequence"/>
</dbReference>
<dbReference type="EMBL" id="JAAATY010000006">
    <property type="protein sequence ID" value="NRN65539.1"/>
    <property type="molecule type" value="Genomic_DNA"/>
</dbReference>
<evidence type="ECO:0000256" key="1">
    <source>
        <dbReference type="ARBA" id="ARBA00022676"/>
    </source>
</evidence>
<keyword evidence="2" id="KW-0808">Transferase</keyword>
<dbReference type="CDD" id="cd03789">
    <property type="entry name" value="GT9_LPS_heptosyltransferase"/>
    <property type="match status" value="1"/>
</dbReference>
<accession>A0ABX2F2H8</accession>
<dbReference type="RefSeq" id="WP_376777736.1">
    <property type="nucleotide sequence ID" value="NZ_CBCSGW010000032.1"/>
</dbReference>